<dbReference type="AlphaFoldDB" id="A0AAD4DX67"/>
<reference evidence="1" key="1">
    <citation type="journal article" date="2020" name="New Phytol.">
        <title>Comparative genomics reveals dynamic genome evolution in host specialist ectomycorrhizal fungi.</title>
        <authorList>
            <person name="Lofgren L.A."/>
            <person name="Nguyen N.H."/>
            <person name="Vilgalys R."/>
            <person name="Ruytinx J."/>
            <person name="Liao H.L."/>
            <person name="Branco S."/>
            <person name="Kuo A."/>
            <person name="LaButti K."/>
            <person name="Lipzen A."/>
            <person name="Andreopoulos W."/>
            <person name="Pangilinan J."/>
            <person name="Riley R."/>
            <person name="Hundley H."/>
            <person name="Na H."/>
            <person name="Barry K."/>
            <person name="Grigoriev I.V."/>
            <person name="Stajich J.E."/>
            <person name="Kennedy P.G."/>
        </authorList>
    </citation>
    <scope>NUCLEOTIDE SEQUENCE</scope>
    <source>
        <strain evidence="1">FC203</strain>
    </source>
</reference>
<proteinExistence type="predicted"/>
<evidence type="ECO:0000313" key="2">
    <source>
        <dbReference type="Proteomes" id="UP001195769"/>
    </source>
</evidence>
<dbReference type="GeneID" id="64664212"/>
<name>A0AAD4DX67_9AGAM</name>
<comment type="caution">
    <text evidence="1">The sequence shown here is derived from an EMBL/GenBank/DDBJ whole genome shotgun (WGS) entry which is preliminary data.</text>
</comment>
<dbReference type="Proteomes" id="UP001195769">
    <property type="component" value="Unassembled WGS sequence"/>
</dbReference>
<sequence>MILQAALSYRAHSLAMYGVDLPMIKPWTSRLSAINGVLKLVDFAMRFMLDPSKADMENVSRELLAELVTMFLHQQMNLVLRGTTELKEHFNQLCPEILKTLCLTSHLPNALMLATSYADFHSLTVLFHQDTVYPLSCNLHVHTIEECVDRFGGMFVREVVRWCVVHGEVRIVFAMEESERCEWGKYMDEYWVEEEGQEGKCDAVAWLRVVQAFVMILCAVHLLFQNLQ</sequence>
<keyword evidence="2" id="KW-1185">Reference proteome</keyword>
<dbReference type="EMBL" id="JABBWK010000069">
    <property type="protein sequence ID" value="KAG1895201.1"/>
    <property type="molecule type" value="Genomic_DNA"/>
</dbReference>
<accession>A0AAD4DX67</accession>
<protein>
    <submittedName>
        <fullName evidence="1">Uncharacterized protein</fullName>
    </submittedName>
</protein>
<dbReference type="RefSeq" id="XP_041220777.1">
    <property type="nucleotide sequence ID" value="XM_041369914.1"/>
</dbReference>
<organism evidence="1 2">
    <name type="scientific">Suillus fuscotomentosus</name>
    <dbReference type="NCBI Taxonomy" id="1912939"/>
    <lineage>
        <taxon>Eukaryota</taxon>
        <taxon>Fungi</taxon>
        <taxon>Dikarya</taxon>
        <taxon>Basidiomycota</taxon>
        <taxon>Agaricomycotina</taxon>
        <taxon>Agaricomycetes</taxon>
        <taxon>Agaricomycetidae</taxon>
        <taxon>Boletales</taxon>
        <taxon>Suillineae</taxon>
        <taxon>Suillaceae</taxon>
        <taxon>Suillus</taxon>
    </lineage>
</organism>
<evidence type="ECO:0000313" key="1">
    <source>
        <dbReference type="EMBL" id="KAG1895201.1"/>
    </source>
</evidence>
<gene>
    <name evidence="1" type="ORF">F5891DRAFT_1252510</name>
</gene>